<organism evidence="3 4">
    <name type="scientific">Kibdelosporangium philippinense</name>
    <dbReference type="NCBI Taxonomy" id="211113"/>
    <lineage>
        <taxon>Bacteria</taxon>
        <taxon>Bacillati</taxon>
        <taxon>Actinomycetota</taxon>
        <taxon>Actinomycetes</taxon>
        <taxon>Pseudonocardiales</taxon>
        <taxon>Pseudonocardiaceae</taxon>
        <taxon>Kibdelosporangium</taxon>
    </lineage>
</organism>
<protein>
    <submittedName>
        <fullName evidence="3">Phosphopantetheine-binding protein</fullName>
    </submittedName>
</protein>
<keyword evidence="4" id="KW-1185">Reference proteome</keyword>
<feature type="domain" description="Carrier" evidence="2">
    <location>
        <begin position="49"/>
        <end position="124"/>
    </location>
</feature>
<dbReference type="PROSITE" id="PS50075">
    <property type="entry name" value="CARRIER"/>
    <property type="match status" value="1"/>
</dbReference>
<proteinExistence type="predicted"/>
<feature type="region of interest" description="Disordered" evidence="1">
    <location>
        <begin position="1"/>
        <end position="31"/>
    </location>
</feature>
<dbReference type="Gene3D" id="1.10.1200.10">
    <property type="entry name" value="ACP-like"/>
    <property type="match status" value="1"/>
</dbReference>
<sequence length="127" mass="14325">MPFWQRSTESADEIPHIEHDPPCDHSAQQRAPLWTEKEKAMTQPVITREDIFAVIKKNIATVIEGTEGLVVTETASMKDFGADSLEMVEVVSRSMKELRIKVPRTELSKASNLKELVDIFERFAVAA</sequence>
<gene>
    <name evidence="3" type="ORF">LWC34_04645</name>
</gene>
<comment type="caution">
    <text evidence="3">The sequence shown here is derived from an EMBL/GenBank/DDBJ whole genome shotgun (WGS) entry which is preliminary data.</text>
</comment>
<reference evidence="3 4" key="1">
    <citation type="submission" date="2021-12" db="EMBL/GenBank/DDBJ databases">
        <title>Genome sequence of Kibdelosporangium philippinense ATCC 49844.</title>
        <authorList>
            <person name="Fedorov E.A."/>
            <person name="Omeragic M."/>
            <person name="Shalygina K.F."/>
            <person name="Maclea K.S."/>
        </authorList>
    </citation>
    <scope>NUCLEOTIDE SEQUENCE [LARGE SCALE GENOMIC DNA]</scope>
    <source>
        <strain evidence="3 4">ATCC 49844</strain>
    </source>
</reference>
<feature type="compositionally biased region" description="Basic and acidic residues" evidence="1">
    <location>
        <begin position="13"/>
        <end position="23"/>
    </location>
</feature>
<dbReference type="InterPro" id="IPR036736">
    <property type="entry name" value="ACP-like_sf"/>
</dbReference>
<accession>A0ABS8Z3R3</accession>
<evidence type="ECO:0000313" key="4">
    <source>
        <dbReference type="Proteomes" id="UP001521150"/>
    </source>
</evidence>
<dbReference type="SUPFAM" id="SSF47336">
    <property type="entry name" value="ACP-like"/>
    <property type="match status" value="1"/>
</dbReference>
<evidence type="ECO:0000256" key="1">
    <source>
        <dbReference type="SAM" id="MobiDB-lite"/>
    </source>
</evidence>
<dbReference type="RefSeq" id="WP_233723154.1">
    <property type="nucleotide sequence ID" value="NZ_JAJVCN010000001.1"/>
</dbReference>
<name>A0ABS8Z3R3_9PSEU</name>
<dbReference type="EMBL" id="JAJVCN010000001">
    <property type="protein sequence ID" value="MCE7002117.1"/>
    <property type="molecule type" value="Genomic_DNA"/>
</dbReference>
<evidence type="ECO:0000259" key="2">
    <source>
        <dbReference type="PROSITE" id="PS50075"/>
    </source>
</evidence>
<dbReference type="Proteomes" id="UP001521150">
    <property type="component" value="Unassembled WGS sequence"/>
</dbReference>
<evidence type="ECO:0000313" key="3">
    <source>
        <dbReference type="EMBL" id="MCE7002117.1"/>
    </source>
</evidence>
<dbReference type="InterPro" id="IPR009081">
    <property type="entry name" value="PP-bd_ACP"/>
</dbReference>
<dbReference type="Pfam" id="PF00550">
    <property type="entry name" value="PP-binding"/>
    <property type="match status" value="1"/>
</dbReference>